<dbReference type="GO" id="GO:0046872">
    <property type="term" value="F:metal ion binding"/>
    <property type="evidence" value="ECO:0007669"/>
    <property type="project" value="UniProtKB-KW"/>
</dbReference>
<evidence type="ECO:0000256" key="4">
    <source>
        <dbReference type="ARBA" id="ARBA00022837"/>
    </source>
</evidence>
<evidence type="ECO:0000313" key="7">
    <source>
        <dbReference type="EMBL" id="HIZ38161.1"/>
    </source>
</evidence>
<sequence>MSQPAATPSAAAPVKGRRPNIVLIVADDLGYSDLSCTGSSLVRTPRIDSLARDGALFDNMYAPAPTCTPSRAGLMTGRYAQRVGLPRVIFPEEPLGLSGEETTAAQMLGQAGYRCGIFGKWHLGARAAHHPRRHGFDRFVGLPYSNDMHPLRLWVDDQELPDPVDQTILTRRYTDEAIDFIDAAGDRPFFVYLPHTMPHIPLHVEESFRGTSEAGTYGDTIECIDHHVGRLLDHLDRRGLAENTLVIVTSDNGPWFEGGTGGLRGRKIDTYEGGIKMPFLARWPGVIEAGRRVGDLGCFIDLVPTFAALAGTAPPSDVDGIDLSAVLTGGTAGQDRPLFFFSNWSLNAVRRGRWKLHLDRFPTKDRRELPQLFDLERDPQECYNLRTLFPEEFAELLDLATGFAEEIRTQRPQAEARAGMPPEQVYEPTSASDDAPPRESA</sequence>
<dbReference type="PROSITE" id="PS00523">
    <property type="entry name" value="SULFATASE_1"/>
    <property type="match status" value="1"/>
</dbReference>
<accession>A0A9D2EIW5</accession>
<reference evidence="7" key="1">
    <citation type="journal article" date="2021" name="PeerJ">
        <title>Extensive microbial diversity within the chicken gut microbiome revealed by metagenomics and culture.</title>
        <authorList>
            <person name="Gilroy R."/>
            <person name="Ravi A."/>
            <person name="Getino M."/>
            <person name="Pursley I."/>
            <person name="Horton D.L."/>
            <person name="Alikhan N.F."/>
            <person name="Baker D."/>
            <person name="Gharbi K."/>
            <person name="Hall N."/>
            <person name="Watson M."/>
            <person name="Adriaenssens E.M."/>
            <person name="Foster-Nyarko E."/>
            <person name="Jarju S."/>
            <person name="Secka A."/>
            <person name="Antonio M."/>
            <person name="Oren A."/>
            <person name="Chaudhuri R.R."/>
            <person name="La Ragione R."/>
            <person name="Hildebrand F."/>
            <person name="Pallen M.J."/>
        </authorList>
    </citation>
    <scope>NUCLEOTIDE SEQUENCE</scope>
    <source>
        <strain evidence="7">ChiGjej4B4-7305</strain>
    </source>
</reference>
<dbReference type="PANTHER" id="PTHR42693">
    <property type="entry name" value="ARYLSULFATASE FAMILY MEMBER"/>
    <property type="match status" value="1"/>
</dbReference>
<dbReference type="Gene3D" id="3.30.1120.10">
    <property type="match status" value="1"/>
</dbReference>
<gene>
    <name evidence="7" type="ORF">H9815_20480</name>
</gene>
<dbReference type="Pfam" id="PF00884">
    <property type="entry name" value="Sulfatase"/>
    <property type="match status" value="1"/>
</dbReference>
<name>A0A9D2EIW5_9MICO</name>
<keyword evidence="4" id="KW-0106">Calcium</keyword>
<dbReference type="InterPro" id="IPR024607">
    <property type="entry name" value="Sulfatase_CS"/>
</dbReference>
<evidence type="ECO:0000256" key="1">
    <source>
        <dbReference type="ARBA" id="ARBA00008779"/>
    </source>
</evidence>
<reference evidence="7" key="2">
    <citation type="submission" date="2021-04" db="EMBL/GenBank/DDBJ databases">
        <authorList>
            <person name="Gilroy R."/>
        </authorList>
    </citation>
    <scope>NUCLEOTIDE SEQUENCE</scope>
    <source>
        <strain evidence="7">ChiGjej4B4-7305</strain>
    </source>
</reference>
<keyword evidence="2" id="KW-0479">Metal-binding</keyword>
<dbReference type="Gene3D" id="3.40.720.10">
    <property type="entry name" value="Alkaline Phosphatase, subunit A"/>
    <property type="match status" value="1"/>
</dbReference>
<dbReference type="EMBL" id="DXBY01000348">
    <property type="protein sequence ID" value="HIZ38161.1"/>
    <property type="molecule type" value="Genomic_DNA"/>
</dbReference>
<dbReference type="GO" id="GO:0004065">
    <property type="term" value="F:arylsulfatase activity"/>
    <property type="evidence" value="ECO:0007669"/>
    <property type="project" value="TreeGrafter"/>
</dbReference>
<comment type="caution">
    <text evidence="7">The sequence shown here is derived from an EMBL/GenBank/DDBJ whole genome shotgun (WGS) entry which is preliminary data.</text>
</comment>
<feature type="domain" description="Sulfatase N-terminal" evidence="6">
    <location>
        <begin position="19"/>
        <end position="311"/>
    </location>
</feature>
<dbReference type="InterPro" id="IPR017850">
    <property type="entry name" value="Alkaline_phosphatase_core_sf"/>
</dbReference>
<keyword evidence="3" id="KW-0378">Hydrolase</keyword>
<dbReference type="AlphaFoldDB" id="A0A9D2EIW5"/>
<evidence type="ECO:0000313" key="8">
    <source>
        <dbReference type="Proteomes" id="UP000824037"/>
    </source>
</evidence>
<dbReference type="InterPro" id="IPR050738">
    <property type="entry name" value="Sulfatase"/>
</dbReference>
<protein>
    <submittedName>
        <fullName evidence="7">Sulfatase</fullName>
    </submittedName>
</protein>
<evidence type="ECO:0000259" key="6">
    <source>
        <dbReference type="Pfam" id="PF00884"/>
    </source>
</evidence>
<evidence type="ECO:0000256" key="2">
    <source>
        <dbReference type="ARBA" id="ARBA00022723"/>
    </source>
</evidence>
<dbReference type="PANTHER" id="PTHR42693:SF33">
    <property type="entry name" value="ARYLSULFATASE"/>
    <property type="match status" value="1"/>
</dbReference>
<organism evidence="7 8">
    <name type="scientific">Candidatus Ruania gallistercoris</name>
    <dbReference type="NCBI Taxonomy" id="2838746"/>
    <lineage>
        <taxon>Bacteria</taxon>
        <taxon>Bacillati</taxon>
        <taxon>Actinomycetota</taxon>
        <taxon>Actinomycetes</taxon>
        <taxon>Micrococcales</taxon>
        <taxon>Ruaniaceae</taxon>
        <taxon>Ruania</taxon>
    </lineage>
</organism>
<feature type="region of interest" description="Disordered" evidence="5">
    <location>
        <begin position="409"/>
        <end position="441"/>
    </location>
</feature>
<proteinExistence type="inferred from homology"/>
<evidence type="ECO:0000256" key="5">
    <source>
        <dbReference type="SAM" id="MobiDB-lite"/>
    </source>
</evidence>
<evidence type="ECO:0000256" key="3">
    <source>
        <dbReference type="ARBA" id="ARBA00022801"/>
    </source>
</evidence>
<dbReference type="Proteomes" id="UP000824037">
    <property type="component" value="Unassembled WGS sequence"/>
</dbReference>
<dbReference type="InterPro" id="IPR000917">
    <property type="entry name" value="Sulfatase_N"/>
</dbReference>
<dbReference type="SUPFAM" id="SSF53649">
    <property type="entry name" value="Alkaline phosphatase-like"/>
    <property type="match status" value="1"/>
</dbReference>
<dbReference type="CDD" id="cd16026">
    <property type="entry name" value="GALNS_like"/>
    <property type="match status" value="1"/>
</dbReference>
<comment type="similarity">
    <text evidence="1">Belongs to the sulfatase family.</text>
</comment>